<comment type="pathway">
    <text evidence="2">Glycolipid biosynthesis; glycosylphosphatidylinositol-anchor biosynthesis.</text>
</comment>
<dbReference type="GO" id="GO:0000506">
    <property type="term" value="C:glycosylphosphatidylinositol-N-acetylglucosaminyltransferase (GPI-GnT) complex"/>
    <property type="evidence" value="ECO:0007669"/>
    <property type="project" value="TreeGrafter"/>
</dbReference>
<dbReference type="PANTHER" id="PTHR12982">
    <property type="entry name" value="PHOSPHATIDYLINOSITOL GLYCAN, CLASS C"/>
    <property type="match status" value="1"/>
</dbReference>
<evidence type="ECO:0000256" key="6">
    <source>
        <dbReference type="ARBA" id="ARBA00022989"/>
    </source>
</evidence>
<keyword evidence="5 8" id="KW-0812">Transmembrane</keyword>
<dbReference type="PANTHER" id="PTHR12982:SF0">
    <property type="entry name" value="PHOSPHATIDYLINOSITOL N-ACETYLGLUCOSAMINYLTRANSFERASE SUBUNIT C"/>
    <property type="match status" value="1"/>
</dbReference>
<evidence type="ECO:0000256" key="4">
    <source>
        <dbReference type="ARBA" id="ARBA00022502"/>
    </source>
</evidence>
<gene>
    <name evidence="9" type="ORF">J5N97_029736</name>
</gene>
<evidence type="ECO:0000256" key="5">
    <source>
        <dbReference type="ARBA" id="ARBA00022692"/>
    </source>
</evidence>
<evidence type="ECO:0000256" key="1">
    <source>
        <dbReference type="ARBA" id="ARBA00004141"/>
    </source>
</evidence>
<sequence>MEKSGLWRNAAWITMTTTPDETFLEEMVMNANVVKRDFLRVMQDSVSISQYLCIVALVVIVWIHTLDLVISEGSLLLLDSLPPWTQLPDTLAHHKSALIASPLQIPS</sequence>
<evidence type="ECO:0000256" key="7">
    <source>
        <dbReference type="ARBA" id="ARBA00023136"/>
    </source>
</evidence>
<dbReference type="GO" id="GO:0006506">
    <property type="term" value="P:GPI anchor biosynthetic process"/>
    <property type="evidence" value="ECO:0007669"/>
    <property type="project" value="UniProtKB-KW"/>
</dbReference>
<accession>A0A9D5H3H1</accession>
<dbReference type="EMBL" id="JAGGNH010000010">
    <property type="protein sequence ID" value="KAJ0961908.1"/>
    <property type="molecule type" value="Genomic_DNA"/>
</dbReference>
<keyword evidence="7 8" id="KW-0472">Membrane</keyword>
<keyword evidence="6 8" id="KW-1133">Transmembrane helix</keyword>
<dbReference type="AlphaFoldDB" id="A0A9D5H3H1"/>
<keyword evidence="10" id="KW-1185">Reference proteome</keyword>
<evidence type="ECO:0000256" key="8">
    <source>
        <dbReference type="SAM" id="Phobius"/>
    </source>
</evidence>
<comment type="similarity">
    <text evidence="3">Belongs to the PIGC family.</text>
</comment>
<evidence type="ECO:0000313" key="10">
    <source>
        <dbReference type="Proteomes" id="UP001085076"/>
    </source>
</evidence>
<protein>
    <submittedName>
        <fullName evidence="9">Uncharacterized protein</fullName>
    </submittedName>
</protein>
<reference evidence="9" key="1">
    <citation type="submission" date="2021-03" db="EMBL/GenBank/DDBJ databases">
        <authorList>
            <person name="Li Z."/>
            <person name="Yang C."/>
        </authorList>
    </citation>
    <scope>NUCLEOTIDE SEQUENCE</scope>
    <source>
        <strain evidence="9">Dzin_1.0</strain>
        <tissue evidence="9">Leaf</tissue>
    </source>
</reference>
<evidence type="ECO:0000256" key="2">
    <source>
        <dbReference type="ARBA" id="ARBA00004687"/>
    </source>
</evidence>
<dbReference type="InterPro" id="IPR009450">
    <property type="entry name" value="Plno_GlcNAc_GPI2"/>
</dbReference>
<dbReference type="Proteomes" id="UP001085076">
    <property type="component" value="Miscellaneous, Linkage group lg10"/>
</dbReference>
<reference evidence="9" key="2">
    <citation type="journal article" date="2022" name="Hortic Res">
        <title>The genome of Dioscorea zingiberensis sheds light on the biosynthesis, origin and evolution of the medicinally important diosgenin saponins.</title>
        <authorList>
            <person name="Li Y."/>
            <person name="Tan C."/>
            <person name="Li Z."/>
            <person name="Guo J."/>
            <person name="Li S."/>
            <person name="Chen X."/>
            <person name="Wang C."/>
            <person name="Dai X."/>
            <person name="Yang H."/>
            <person name="Song W."/>
            <person name="Hou L."/>
            <person name="Xu J."/>
            <person name="Tong Z."/>
            <person name="Xu A."/>
            <person name="Yuan X."/>
            <person name="Wang W."/>
            <person name="Yang Q."/>
            <person name="Chen L."/>
            <person name="Sun Z."/>
            <person name="Wang K."/>
            <person name="Pan B."/>
            <person name="Chen J."/>
            <person name="Bao Y."/>
            <person name="Liu F."/>
            <person name="Qi X."/>
            <person name="Gang D.R."/>
            <person name="Wen J."/>
            <person name="Li J."/>
        </authorList>
    </citation>
    <scope>NUCLEOTIDE SEQUENCE</scope>
    <source>
        <strain evidence="9">Dzin_1.0</strain>
    </source>
</reference>
<keyword evidence="4" id="KW-0337">GPI-anchor biosynthesis</keyword>
<dbReference type="Pfam" id="PF06432">
    <property type="entry name" value="GPI2"/>
    <property type="match status" value="1"/>
</dbReference>
<comment type="caution">
    <text evidence="9">The sequence shown here is derived from an EMBL/GenBank/DDBJ whole genome shotgun (WGS) entry which is preliminary data.</text>
</comment>
<evidence type="ECO:0000313" key="9">
    <source>
        <dbReference type="EMBL" id="KAJ0961908.1"/>
    </source>
</evidence>
<proteinExistence type="inferred from homology"/>
<comment type="subcellular location">
    <subcellularLocation>
        <location evidence="1">Membrane</location>
        <topology evidence="1">Multi-pass membrane protein</topology>
    </subcellularLocation>
</comment>
<feature type="transmembrane region" description="Helical" evidence="8">
    <location>
        <begin position="48"/>
        <end position="70"/>
    </location>
</feature>
<evidence type="ECO:0000256" key="3">
    <source>
        <dbReference type="ARBA" id="ARBA00008321"/>
    </source>
</evidence>
<organism evidence="9 10">
    <name type="scientific">Dioscorea zingiberensis</name>
    <dbReference type="NCBI Taxonomy" id="325984"/>
    <lineage>
        <taxon>Eukaryota</taxon>
        <taxon>Viridiplantae</taxon>
        <taxon>Streptophyta</taxon>
        <taxon>Embryophyta</taxon>
        <taxon>Tracheophyta</taxon>
        <taxon>Spermatophyta</taxon>
        <taxon>Magnoliopsida</taxon>
        <taxon>Liliopsida</taxon>
        <taxon>Dioscoreales</taxon>
        <taxon>Dioscoreaceae</taxon>
        <taxon>Dioscorea</taxon>
    </lineage>
</organism>
<name>A0A9D5H3H1_9LILI</name>
<dbReference type="OrthoDB" id="196709at2759"/>